<reference evidence="2" key="2">
    <citation type="submission" date="2020-06" db="EMBL/GenBank/DDBJ databases">
        <authorList>
            <person name="Sheffer M."/>
        </authorList>
    </citation>
    <scope>NUCLEOTIDE SEQUENCE</scope>
</reference>
<evidence type="ECO:0000256" key="1">
    <source>
        <dbReference type="SAM" id="SignalP"/>
    </source>
</evidence>
<comment type="caution">
    <text evidence="2">The sequence shown here is derived from an EMBL/GenBank/DDBJ whole genome shotgun (WGS) entry which is preliminary data.</text>
</comment>
<sequence>MTRFSYLLFFLLAIQGSTVLGFLENCENQGKCQDLELKKELESIDWVPTTEEHLNNLCPRVMKTLQCLAESIQECTGKDIIELSTSDNKTASAIGHLLVAGGNFVIDACTPGTEFRDNYLSSISCFKDLVMDPEPTMKCHREGYAVYATYEQSRELLGNEIPDEDKESESWCMVTAYTLACFTSELHDTCGEVARKTFVETMKRFQSLRWNECTEANIRNLKTEFLDFLELEEQKRDIFFSVFESKKRRK</sequence>
<keyword evidence="3" id="KW-1185">Reference proteome</keyword>
<proteinExistence type="predicted"/>
<feature type="signal peptide" evidence="1">
    <location>
        <begin position="1"/>
        <end position="21"/>
    </location>
</feature>
<evidence type="ECO:0008006" key="4">
    <source>
        <dbReference type="Google" id="ProtNLM"/>
    </source>
</evidence>
<name>A0A8T0EHV8_ARGBR</name>
<dbReference type="AlphaFoldDB" id="A0A8T0EHV8"/>
<reference evidence="2" key="1">
    <citation type="journal article" date="2020" name="bioRxiv">
        <title>Chromosome-level reference genome of the European wasp spider Argiope bruennichi: a resource for studies on range expansion and evolutionary adaptation.</title>
        <authorList>
            <person name="Sheffer M.M."/>
            <person name="Hoppe A."/>
            <person name="Krehenwinkel H."/>
            <person name="Uhl G."/>
            <person name="Kuss A.W."/>
            <person name="Jensen L."/>
            <person name="Jensen C."/>
            <person name="Gillespie R.G."/>
            <person name="Hoff K.J."/>
            <person name="Prost S."/>
        </authorList>
    </citation>
    <scope>NUCLEOTIDE SEQUENCE</scope>
</reference>
<feature type="chain" id="PRO_5035949217" description="DUF19 domain-containing protein" evidence="1">
    <location>
        <begin position="22"/>
        <end position="250"/>
    </location>
</feature>
<protein>
    <recommendedName>
        <fullName evidence="4">DUF19 domain-containing protein</fullName>
    </recommendedName>
</protein>
<evidence type="ECO:0000313" key="3">
    <source>
        <dbReference type="Proteomes" id="UP000807504"/>
    </source>
</evidence>
<dbReference type="EMBL" id="JABXBU010002227">
    <property type="protein sequence ID" value="KAF8773487.1"/>
    <property type="molecule type" value="Genomic_DNA"/>
</dbReference>
<dbReference type="Proteomes" id="UP000807504">
    <property type="component" value="Unassembled WGS sequence"/>
</dbReference>
<keyword evidence="1" id="KW-0732">Signal</keyword>
<evidence type="ECO:0000313" key="2">
    <source>
        <dbReference type="EMBL" id="KAF8773487.1"/>
    </source>
</evidence>
<gene>
    <name evidence="2" type="ORF">HNY73_016146</name>
</gene>
<accession>A0A8T0EHV8</accession>
<organism evidence="2 3">
    <name type="scientific">Argiope bruennichi</name>
    <name type="common">Wasp spider</name>
    <name type="synonym">Aranea bruennichi</name>
    <dbReference type="NCBI Taxonomy" id="94029"/>
    <lineage>
        <taxon>Eukaryota</taxon>
        <taxon>Metazoa</taxon>
        <taxon>Ecdysozoa</taxon>
        <taxon>Arthropoda</taxon>
        <taxon>Chelicerata</taxon>
        <taxon>Arachnida</taxon>
        <taxon>Araneae</taxon>
        <taxon>Araneomorphae</taxon>
        <taxon>Entelegynae</taxon>
        <taxon>Araneoidea</taxon>
        <taxon>Araneidae</taxon>
        <taxon>Argiope</taxon>
    </lineage>
</organism>